<accession>A0ABX1IX43</accession>
<dbReference type="InterPro" id="IPR006016">
    <property type="entry name" value="UspA"/>
</dbReference>
<dbReference type="PANTHER" id="PTHR46268">
    <property type="entry name" value="STRESS RESPONSE PROTEIN NHAX"/>
    <property type="match status" value="1"/>
</dbReference>
<comment type="similarity">
    <text evidence="1">Belongs to the universal stress protein A family.</text>
</comment>
<organism evidence="3 4">
    <name type="scientific">Amycolatopsis acididurans</name>
    <dbReference type="NCBI Taxonomy" id="2724524"/>
    <lineage>
        <taxon>Bacteria</taxon>
        <taxon>Bacillati</taxon>
        <taxon>Actinomycetota</taxon>
        <taxon>Actinomycetes</taxon>
        <taxon>Pseudonocardiales</taxon>
        <taxon>Pseudonocardiaceae</taxon>
        <taxon>Amycolatopsis</taxon>
    </lineage>
</organism>
<dbReference type="PANTHER" id="PTHR46268:SF6">
    <property type="entry name" value="UNIVERSAL STRESS PROTEIN UP12"/>
    <property type="match status" value="1"/>
</dbReference>
<dbReference type="Proteomes" id="UP000715441">
    <property type="component" value="Unassembled WGS sequence"/>
</dbReference>
<dbReference type="SUPFAM" id="SSF52402">
    <property type="entry name" value="Adenine nucleotide alpha hydrolases-like"/>
    <property type="match status" value="2"/>
</dbReference>
<evidence type="ECO:0000256" key="1">
    <source>
        <dbReference type="ARBA" id="ARBA00008791"/>
    </source>
</evidence>
<keyword evidence="4" id="KW-1185">Reference proteome</keyword>
<proteinExistence type="inferred from homology"/>
<comment type="caution">
    <text evidence="3">The sequence shown here is derived from an EMBL/GenBank/DDBJ whole genome shotgun (WGS) entry which is preliminary data.</text>
</comment>
<gene>
    <name evidence="3" type="ORF">HFP15_04070</name>
</gene>
<dbReference type="InterPro" id="IPR006015">
    <property type="entry name" value="Universal_stress_UspA"/>
</dbReference>
<feature type="domain" description="UspA" evidence="2">
    <location>
        <begin position="17"/>
        <end position="134"/>
    </location>
</feature>
<evidence type="ECO:0000313" key="3">
    <source>
        <dbReference type="EMBL" id="NKQ52052.1"/>
    </source>
</evidence>
<dbReference type="RefSeq" id="WP_168511569.1">
    <property type="nucleotide sequence ID" value="NZ_JAAXLS010000002.1"/>
</dbReference>
<dbReference type="InterPro" id="IPR014729">
    <property type="entry name" value="Rossmann-like_a/b/a_fold"/>
</dbReference>
<name>A0ABX1IX43_9PSEU</name>
<dbReference type="Pfam" id="PF00582">
    <property type="entry name" value="Usp"/>
    <property type="match status" value="2"/>
</dbReference>
<dbReference type="EMBL" id="JAAXLS010000002">
    <property type="protein sequence ID" value="NKQ52052.1"/>
    <property type="molecule type" value="Genomic_DNA"/>
</dbReference>
<protein>
    <submittedName>
        <fullName evidence="3">Universal stress protein</fullName>
    </submittedName>
</protein>
<dbReference type="PRINTS" id="PR01438">
    <property type="entry name" value="UNVRSLSTRESS"/>
</dbReference>
<feature type="domain" description="UspA" evidence="2">
    <location>
        <begin position="143"/>
        <end position="253"/>
    </location>
</feature>
<evidence type="ECO:0000313" key="4">
    <source>
        <dbReference type="Proteomes" id="UP000715441"/>
    </source>
</evidence>
<dbReference type="Gene3D" id="3.40.50.620">
    <property type="entry name" value="HUPs"/>
    <property type="match status" value="2"/>
</dbReference>
<sequence length="256" mass="26267">MTTAGGGDLASVRTGPVAVGVDGSGEALDAVRWAATEAARRKLPLRIVHACVAPAMGREWLREAATVAAMTESGQTAETVLRIGDPVENMIAESVRAAILIVAARGLGSGHEVLLGTVARRLTGDARCPLVVVRGRLSGAGPVLVGVDGAAEAALSFGFDEADLRATTVTALQTADEEAPGRALALAERLRQWERRFPGVPSDPLVITGNPGPSLMAYGTEAQLIVIGRQAWGLGATSQALVRAAPCPVAIVRDAG</sequence>
<evidence type="ECO:0000259" key="2">
    <source>
        <dbReference type="Pfam" id="PF00582"/>
    </source>
</evidence>
<reference evidence="3 4" key="1">
    <citation type="submission" date="2020-04" db="EMBL/GenBank/DDBJ databases">
        <title>Novel species.</title>
        <authorList>
            <person name="Teo W.F.A."/>
            <person name="Lipun K."/>
            <person name="Srisuk N."/>
            <person name="Duangmal K."/>
        </authorList>
    </citation>
    <scope>NUCLEOTIDE SEQUENCE [LARGE SCALE GENOMIC DNA]</scope>
    <source>
        <strain evidence="3 4">K13G38</strain>
    </source>
</reference>